<name>A0A160DGY4_9CAUD</name>
<protein>
    <submittedName>
        <fullName evidence="1">Uncharacterized protein</fullName>
    </submittedName>
</protein>
<accession>A0A160DGY4</accession>
<evidence type="ECO:0000313" key="1">
    <source>
        <dbReference type="EMBL" id="ANA87282.1"/>
    </source>
</evidence>
<proteinExistence type="predicted"/>
<dbReference type="Proteomes" id="UP000229511">
    <property type="component" value="Genome"/>
</dbReference>
<sequence>MANEPELVILTSSWEHRLKWEKIRSIAFAIGSDKDSGHSIYVTSHDGSDLTINVLTDLELVEKTIKYVHERRIPYQVRFKQ</sequence>
<evidence type="ECO:0000313" key="2">
    <source>
        <dbReference type="Proteomes" id="UP000229511"/>
    </source>
</evidence>
<dbReference type="EMBL" id="KU998252">
    <property type="protein sequence ID" value="ANA87282.1"/>
    <property type="molecule type" value="Genomic_DNA"/>
</dbReference>
<reference evidence="1 2" key="1">
    <citation type="submission" date="2016-03" db="EMBL/GenBank/DDBJ databases">
        <authorList>
            <person name="Rimple P."/>
            <person name="Montgomery M.T."/>
            <person name="Guerrero C.A."/>
            <person name="Mavrich T.N."/>
            <person name="Pope W.H."/>
            <person name="Garlena R.A."/>
            <person name="Russell D.A."/>
            <person name="Jacobs-Sera D."/>
            <person name="Hendrix R.W."/>
            <person name="Hatfull G.F."/>
        </authorList>
    </citation>
    <scope>NUCLEOTIDE SEQUENCE [LARGE SCALE GENOMIC DNA]</scope>
</reference>
<gene>
    <name evidence="1" type="primary">48</name>
    <name evidence="1" type="ORF">PBI_PATRICKSTAR_48</name>
</gene>
<organism evidence="1 2">
    <name type="scientific">Gordonia phage PatrickStar</name>
    <dbReference type="NCBI Taxonomy" id="1838076"/>
    <lineage>
        <taxon>Viruses</taxon>
        <taxon>Duplodnaviria</taxon>
        <taxon>Heunggongvirae</taxon>
        <taxon>Uroviricota</taxon>
        <taxon>Caudoviricetes</taxon>
        <taxon>Orchidvirus</taxon>
        <taxon>Orchidvirus orchid</taxon>
    </lineage>
</organism>